<evidence type="ECO:0000313" key="2">
    <source>
        <dbReference type="EMBL" id="PIO65449.1"/>
    </source>
</evidence>
<organism evidence="2 3">
    <name type="scientific">Teladorsagia circumcincta</name>
    <name type="common">Brown stomach worm</name>
    <name type="synonym">Ostertagia circumcincta</name>
    <dbReference type="NCBI Taxonomy" id="45464"/>
    <lineage>
        <taxon>Eukaryota</taxon>
        <taxon>Metazoa</taxon>
        <taxon>Ecdysozoa</taxon>
        <taxon>Nematoda</taxon>
        <taxon>Chromadorea</taxon>
        <taxon>Rhabditida</taxon>
        <taxon>Rhabditina</taxon>
        <taxon>Rhabditomorpha</taxon>
        <taxon>Strongyloidea</taxon>
        <taxon>Trichostrongylidae</taxon>
        <taxon>Teladorsagia</taxon>
    </lineage>
</organism>
<feature type="chain" id="PRO_5013594154" description="SCP domain-containing protein" evidence="1">
    <location>
        <begin position="17"/>
        <end position="73"/>
    </location>
</feature>
<dbReference type="EMBL" id="KZ349004">
    <property type="protein sequence ID" value="PIO65449.1"/>
    <property type="molecule type" value="Genomic_DNA"/>
</dbReference>
<dbReference type="Proteomes" id="UP000230423">
    <property type="component" value="Unassembled WGS sequence"/>
</dbReference>
<sequence length="73" mass="8066">MLPALVTLSFFLFANAAEQCIELTELRDTIMGFLKDDHLLSSTIDFGCGCVHSPSPKYDFMTILCVDLTHPNG</sequence>
<keyword evidence="1" id="KW-0732">Signal</keyword>
<protein>
    <recommendedName>
        <fullName evidence="4">SCP domain-containing protein</fullName>
    </recommendedName>
</protein>
<dbReference type="AlphaFoldDB" id="A0A2G9U594"/>
<keyword evidence="3" id="KW-1185">Reference proteome</keyword>
<name>A0A2G9U594_TELCI</name>
<accession>A0A2G9U594</accession>
<evidence type="ECO:0000256" key="1">
    <source>
        <dbReference type="SAM" id="SignalP"/>
    </source>
</evidence>
<proteinExistence type="predicted"/>
<gene>
    <name evidence="2" type="ORF">TELCIR_12881</name>
</gene>
<evidence type="ECO:0008006" key="4">
    <source>
        <dbReference type="Google" id="ProtNLM"/>
    </source>
</evidence>
<evidence type="ECO:0000313" key="3">
    <source>
        <dbReference type="Proteomes" id="UP000230423"/>
    </source>
</evidence>
<reference evidence="2 3" key="1">
    <citation type="submission" date="2015-09" db="EMBL/GenBank/DDBJ databases">
        <title>Draft genome of the parasitic nematode Teladorsagia circumcincta isolate WARC Sus (inbred).</title>
        <authorList>
            <person name="Mitreva M."/>
        </authorList>
    </citation>
    <scope>NUCLEOTIDE SEQUENCE [LARGE SCALE GENOMIC DNA]</scope>
    <source>
        <strain evidence="2 3">S</strain>
    </source>
</reference>
<feature type="signal peptide" evidence="1">
    <location>
        <begin position="1"/>
        <end position="16"/>
    </location>
</feature>